<keyword evidence="6" id="KW-0325">Glycoprotein</keyword>
<evidence type="ECO:0000256" key="1">
    <source>
        <dbReference type="ARBA" id="ARBA00004589"/>
    </source>
</evidence>
<keyword evidence="2" id="KW-0336">GPI-anchor</keyword>
<evidence type="ECO:0000256" key="10">
    <source>
        <dbReference type="SAM" id="Phobius"/>
    </source>
</evidence>
<evidence type="ECO:0000256" key="8">
    <source>
        <dbReference type="ARBA" id="ARBA00035011"/>
    </source>
</evidence>
<evidence type="ECO:0000256" key="5">
    <source>
        <dbReference type="ARBA" id="ARBA00023157"/>
    </source>
</evidence>
<dbReference type="GO" id="GO:0012505">
    <property type="term" value="C:endomembrane system"/>
    <property type="evidence" value="ECO:0007669"/>
    <property type="project" value="UniProtKB-SubCell"/>
</dbReference>
<evidence type="ECO:0000313" key="13">
    <source>
        <dbReference type="EMBL" id="KAG6495523.1"/>
    </source>
</evidence>
<organism evidence="13 14">
    <name type="scientific">Zingiber officinale</name>
    <name type="common">Ginger</name>
    <name type="synonym">Amomum zingiber</name>
    <dbReference type="NCBI Taxonomy" id="94328"/>
    <lineage>
        <taxon>Eukaryota</taxon>
        <taxon>Viridiplantae</taxon>
        <taxon>Streptophyta</taxon>
        <taxon>Embryophyta</taxon>
        <taxon>Tracheophyta</taxon>
        <taxon>Spermatophyta</taxon>
        <taxon>Magnoliopsida</taxon>
        <taxon>Liliopsida</taxon>
        <taxon>Zingiberales</taxon>
        <taxon>Zingiberaceae</taxon>
        <taxon>Zingiber</taxon>
    </lineage>
</organism>
<proteinExistence type="inferred from homology"/>
<gene>
    <name evidence="13" type="ORF">ZIOFF_043348</name>
</gene>
<dbReference type="GO" id="GO:0005886">
    <property type="term" value="C:plasma membrane"/>
    <property type="evidence" value="ECO:0007669"/>
    <property type="project" value="TreeGrafter"/>
</dbReference>
<keyword evidence="7" id="KW-0449">Lipoprotein</keyword>
<feature type="signal peptide" evidence="11">
    <location>
        <begin position="1"/>
        <end position="26"/>
    </location>
</feature>
<evidence type="ECO:0000313" key="14">
    <source>
        <dbReference type="Proteomes" id="UP000734854"/>
    </source>
</evidence>
<dbReference type="InterPro" id="IPR003245">
    <property type="entry name" value="Phytocyanin_dom"/>
</dbReference>
<feature type="domain" description="Phytocyanin" evidence="12">
    <location>
        <begin position="27"/>
        <end position="131"/>
    </location>
</feature>
<dbReference type="InterPro" id="IPR008972">
    <property type="entry name" value="Cupredoxin"/>
</dbReference>
<evidence type="ECO:0000256" key="2">
    <source>
        <dbReference type="ARBA" id="ARBA00022622"/>
    </source>
</evidence>
<reference evidence="13 14" key="1">
    <citation type="submission" date="2020-08" db="EMBL/GenBank/DDBJ databases">
        <title>Plant Genome Project.</title>
        <authorList>
            <person name="Zhang R.-G."/>
        </authorList>
    </citation>
    <scope>NUCLEOTIDE SEQUENCE [LARGE SCALE GENOMIC DNA]</scope>
    <source>
        <tissue evidence="13">Rhizome</tissue>
    </source>
</reference>
<dbReference type="EMBL" id="JACMSC010000012">
    <property type="protein sequence ID" value="KAG6495523.1"/>
    <property type="molecule type" value="Genomic_DNA"/>
</dbReference>
<dbReference type="PROSITE" id="PS51485">
    <property type="entry name" value="PHYTOCYANIN"/>
    <property type="match status" value="1"/>
</dbReference>
<dbReference type="SUPFAM" id="SSF49503">
    <property type="entry name" value="Cupredoxins"/>
    <property type="match status" value="1"/>
</dbReference>
<keyword evidence="10" id="KW-1133">Transmembrane helix</keyword>
<protein>
    <recommendedName>
        <fullName evidence="12">Phytocyanin domain-containing protein</fullName>
    </recommendedName>
</protein>
<dbReference type="FunFam" id="2.60.40.420:FF:000010">
    <property type="entry name" value="Early nodulin-like protein 1"/>
    <property type="match status" value="1"/>
</dbReference>
<comment type="caution">
    <text evidence="13">The sequence shown here is derived from an EMBL/GenBank/DDBJ whole genome shotgun (WGS) entry which is preliminary data.</text>
</comment>
<keyword evidence="14" id="KW-1185">Reference proteome</keyword>
<evidence type="ECO:0000256" key="4">
    <source>
        <dbReference type="ARBA" id="ARBA00023136"/>
    </source>
</evidence>
<dbReference type="PANTHER" id="PTHR33021">
    <property type="entry name" value="BLUE COPPER PROTEIN"/>
    <property type="match status" value="1"/>
</dbReference>
<dbReference type="GO" id="GO:0009055">
    <property type="term" value="F:electron transfer activity"/>
    <property type="evidence" value="ECO:0007669"/>
    <property type="project" value="InterPro"/>
</dbReference>
<evidence type="ECO:0000256" key="3">
    <source>
        <dbReference type="ARBA" id="ARBA00022729"/>
    </source>
</evidence>
<evidence type="ECO:0000256" key="6">
    <source>
        <dbReference type="ARBA" id="ARBA00023180"/>
    </source>
</evidence>
<comment type="subcellular location">
    <subcellularLocation>
        <location evidence="9">Endomembrane system</location>
        <topology evidence="9">Lipid-anchor</topology>
    </subcellularLocation>
    <subcellularLocation>
        <location evidence="1">Membrane</location>
        <topology evidence="1">Lipid-anchor</topology>
        <topology evidence="1">GPI-anchor</topology>
    </subcellularLocation>
</comment>
<dbReference type="AlphaFoldDB" id="A0A8J5G3C5"/>
<feature type="transmembrane region" description="Helical" evidence="10">
    <location>
        <begin position="181"/>
        <end position="201"/>
    </location>
</feature>
<dbReference type="GO" id="GO:0098552">
    <property type="term" value="C:side of membrane"/>
    <property type="evidence" value="ECO:0007669"/>
    <property type="project" value="UniProtKB-KW"/>
</dbReference>
<evidence type="ECO:0000256" key="9">
    <source>
        <dbReference type="ARBA" id="ARBA00037868"/>
    </source>
</evidence>
<keyword evidence="4 10" id="KW-0472">Membrane</keyword>
<sequence>MFRAAPRVILASALLLLLQVPNGCLCYQYKVGDLDCWGLPPSSNRLLYHYWSRNHSFRVGDSLLFLYPPSQDSVVQVTARAFNTCVVATPLLRLNDGNSLFNLTSPGYYFFTSGVAGHCAKNQKLAVAVPSADGTFPPPPADEGVVADAPPPGAYQSFPIVFGPTPTPGSSVSAALSPMSAGSGVVAAAASAFFLLGAAFARQRKEKKGGKFNSLPEPFGFVPIRPPLCNDDLAQFTQSPPSSQTAAVAVDNDSTGISISPSNTRSIYHR</sequence>
<dbReference type="PANTHER" id="PTHR33021:SF44">
    <property type="entry name" value="EARLY NODULIN-LIKE PROTEIN 8"/>
    <property type="match status" value="1"/>
</dbReference>
<dbReference type="InterPro" id="IPR039391">
    <property type="entry name" value="Phytocyanin-like"/>
</dbReference>
<feature type="chain" id="PRO_5035309135" description="Phytocyanin domain-containing protein" evidence="11">
    <location>
        <begin position="27"/>
        <end position="270"/>
    </location>
</feature>
<evidence type="ECO:0000256" key="11">
    <source>
        <dbReference type="SAM" id="SignalP"/>
    </source>
</evidence>
<keyword evidence="5" id="KW-1015">Disulfide bond</keyword>
<keyword evidence="10" id="KW-0812">Transmembrane</keyword>
<dbReference type="Proteomes" id="UP000734854">
    <property type="component" value="Unassembled WGS sequence"/>
</dbReference>
<dbReference type="Pfam" id="PF02298">
    <property type="entry name" value="Cu_bind_like"/>
    <property type="match status" value="1"/>
</dbReference>
<accession>A0A8J5G3C5</accession>
<keyword evidence="3 11" id="KW-0732">Signal</keyword>
<dbReference type="Gene3D" id="2.60.40.420">
    <property type="entry name" value="Cupredoxins - blue copper proteins"/>
    <property type="match status" value="1"/>
</dbReference>
<comment type="similarity">
    <text evidence="8">Belongs to the early nodulin-like (ENODL) family.</text>
</comment>
<name>A0A8J5G3C5_ZINOF</name>
<evidence type="ECO:0000256" key="7">
    <source>
        <dbReference type="ARBA" id="ARBA00023288"/>
    </source>
</evidence>
<evidence type="ECO:0000259" key="12">
    <source>
        <dbReference type="PROSITE" id="PS51485"/>
    </source>
</evidence>